<dbReference type="InterPro" id="IPR011990">
    <property type="entry name" value="TPR-like_helical_dom_sf"/>
</dbReference>
<dbReference type="AlphaFoldDB" id="T1FGZ3"/>
<dbReference type="PANTHER" id="PTHR45011">
    <property type="entry name" value="DAP3-BINDING CELL DEATH ENHANCER 1"/>
    <property type="match status" value="1"/>
</dbReference>
<dbReference type="SUPFAM" id="SSF81901">
    <property type="entry name" value="HCP-like"/>
    <property type="match status" value="1"/>
</dbReference>
<dbReference type="GO" id="GO:0005739">
    <property type="term" value="C:mitochondrion"/>
    <property type="evidence" value="ECO:0000318"/>
    <property type="project" value="GO_Central"/>
</dbReference>
<dbReference type="EMBL" id="KB097640">
    <property type="protein sequence ID" value="ESN92539.1"/>
    <property type="molecule type" value="Genomic_DNA"/>
</dbReference>
<gene>
    <name evidence="3" type="primary">20208092</name>
    <name evidence="2" type="ORF">HELRODRAFT_181415</name>
</gene>
<dbReference type="HOGENOM" id="CLU_618611_0_0_1"/>
<dbReference type="SMART" id="SM00671">
    <property type="entry name" value="SEL1"/>
    <property type="match status" value="1"/>
</dbReference>
<reference evidence="3" key="3">
    <citation type="submission" date="2015-06" db="UniProtKB">
        <authorList>
            <consortium name="EnsemblMetazoa"/>
        </authorList>
    </citation>
    <scope>IDENTIFICATION</scope>
</reference>
<sequence>MRDIKSFRISCFLEEAGNICGMLRSFHKIRRCHLLRNFGVQHLLNEQHNNKPLLSESGCSYKEINHNTSPSSSSSSQGDKRSYNYKNKNYYKKFNLNVDHWFHNCQLNFLEAVGLGTAIIAGLRLSCEVDELKKKCYKKKDVQCTNFCPVSHLKNVTSLFLNNWNDIYPSPLGNLYNQLFNDSCNIIASNLARRGFYKKATMIWTEVLARDPLHLKALYNLAVCHERGLGLQCHLQKAIELYRVAAEHGHIASCHKLAQLYKTIKQPVANDEDDNDEAKLHKKEKYLYYPTKASKPGSLEASRVIDILKFKSDNLIGALQSVAINNNECVETNHCLKLCKQLADDADDSDGAFKCDEEMSAIKLTSNSQIVTKSKQSSLSSPQSSPSPFSPTSFDCPYSSHLVKSSPTSLSFLPPLSIKFNLSNGYNGYMIKDEQNYELPALT</sequence>
<accession>T1FGZ3</accession>
<name>T1FGZ3_HELRO</name>
<dbReference type="GO" id="GO:0140468">
    <property type="term" value="P:HRI-mediated signaling"/>
    <property type="evidence" value="ECO:0000318"/>
    <property type="project" value="GO_Central"/>
</dbReference>
<dbReference type="KEGG" id="hro:HELRODRAFT_181415"/>
<evidence type="ECO:0000313" key="2">
    <source>
        <dbReference type="EMBL" id="ESN92539.1"/>
    </source>
</evidence>
<keyword evidence="4" id="KW-1185">Reference proteome</keyword>
<evidence type="ECO:0000313" key="3">
    <source>
        <dbReference type="EnsemblMetazoa" id="HelroP181415"/>
    </source>
</evidence>
<feature type="region of interest" description="Disordered" evidence="1">
    <location>
        <begin position="373"/>
        <end position="392"/>
    </location>
</feature>
<dbReference type="OrthoDB" id="2384430at2759"/>
<reference evidence="4" key="1">
    <citation type="submission" date="2012-12" db="EMBL/GenBank/DDBJ databases">
        <authorList>
            <person name="Hellsten U."/>
            <person name="Grimwood J."/>
            <person name="Chapman J.A."/>
            <person name="Shapiro H."/>
            <person name="Aerts A."/>
            <person name="Otillar R.P."/>
            <person name="Terry A.Y."/>
            <person name="Boore J.L."/>
            <person name="Simakov O."/>
            <person name="Marletaz F."/>
            <person name="Cho S.-J."/>
            <person name="Edsinger-Gonzales E."/>
            <person name="Havlak P."/>
            <person name="Kuo D.-H."/>
            <person name="Larsson T."/>
            <person name="Lv J."/>
            <person name="Arendt D."/>
            <person name="Savage R."/>
            <person name="Osoegawa K."/>
            <person name="de Jong P."/>
            <person name="Lindberg D.R."/>
            <person name="Seaver E.C."/>
            <person name="Weisblat D.A."/>
            <person name="Putnam N.H."/>
            <person name="Grigoriev I.V."/>
            <person name="Rokhsar D.S."/>
        </authorList>
    </citation>
    <scope>NUCLEOTIDE SEQUENCE</scope>
</reference>
<dbReference type="InParanoid" id="T1FGZ3"/>
<dbReference type="GeneID" id="20208092"/>
<dbReference type="InterPro" id="IPR006597">
    <property type="entry name" value="Sel1-like"/>
</dbReference>
<dbReference type="EMBL" id="AMQM01007573">
    <property type="status" value="NOT_ANNOTATED_CDS"/>
    <property type="molecule type" value="Genomic_DNA"/>
</dbReference>
<dbReference type="Proteomes" id="UP000015101">
    <property type="component" value="Unassembled WGS sequence"/>
</dbReference>
<dbReference type="EnsemblMetazoa" id="HelroT181415">
    <property type="protein sequence ID" value="HelroP181415"/>
    <property type="gene ID" value="HelroG181415"/>
</dbReference>
<dbReference type="Gene3D" id="1.25.40.10">
    <property type="entry name" value="Tetratricopeptide repeat domain"/>
    <property type="match status" value="1"/>
</dbReference>
<protein>
    <submittedName>
        <fullName evidence="2 3">Uncharacterized protein</fullName>
    </submittedName>
</protein>
<organism evidence="3 4">
    <name type="scientific">Helobdella robusta</name>
    <name type="common">Californian leech</name>
    <dbReference type="NCBI Taxonomy" id="6412"/>
    <lineage>
        <taxon>Eukaryota</taxon>
        <taxon>Metazoa</taxon>
        <taxon>Spiralia</taxon>
        <taxon>Lophotrochozoa</taxon>
        <taxon>Annelida</taxon>
        <taxon>Clitellata</taxon>
        <taxon>Hirudinea</taxon>
        <taxon>Rhynchobdellida</taxon>
        <taxon>Glossiphoniidae</taxon>
        <taxon>Helobdella</taxon>
    </lineage>
</organism>
<dbReference type="RefSeq" id="XP_009029463.1">
    <property type="nucleotide sequence ID" value="XM_009031215.1"/>
</dbReference>
<dbReference type="PANTHER" id="PTHR45011:SF1">
    <property type="entry name" value="DAP3-BINDING CELL DEATH ENHANCER 1"/>
    <property type="match status" value="1"/>
</dbReference>
<evidence type="ECO:0000313" key="4">
    <source>
        <dbReference type="Proteomes" id="UP000015101"/>
    </source>
</evidence>
<dbReference type="GO" id="GO:0043539">
    <property type="term" value="F:protein serine/threonine kinase activator activity"/>
    <property type="evidence" value="ECO:0000318"/>
    <property type="project" value="GO_Central"/>
</dbReference>
<dbReference type="CTD" id="20208092"/>
<dbReference type="InterPro" id="IPR052748">
    <property type="entry name" value="ISR_Activator"/>
</dbReference>
<proteinExistence type="predicted"/>
<evidence type="ECO:0000256" key="1">
    <source>
        <dbReference type="SAM" id="MobiDB-lite"/>
    </source>
</evidence>
<reference evidence="2 4" key="2">
    <citation type="journal article" date="2013" name="Nature">
        <title>Insights into bilaterian evolution from three spiralian genomes.</title>
        <authorList>
            <person name="Simakov O."/>
            <person name="Marletaz F."/>
            <person name="Cho S.J."/>
            <person name="Edsinger-Gonzales E."/>
            <person name="Havlak P."/>
            <person name="Hellsten U."/>
            <person name="Kuo D.H."/>
            <person name="Larsson T."/>
            <person name="Lv J."/>
            <person name="Arendt D."/>
            <person name="Savage R."/>
            <person name="Osoegawa K."/>
            <person name="de Jong P."/>
            <person name="Grimwood J."/>
            <person name="Chapman J.A."/>
            <person name="Shapiro H."/>
            <person name="Aerts A."/>
            <person name="Otillar R.P."/>
            <person name="Terry A.Y."/>
            <person name="Boore J.L."/>
            <person name="Grigoriev I.V."/>
            <person name="Lindberg D.R."/>
            <person name="Seaver E.C."/>
            <person name="Weisblat D.A."/>
            <person name="Putnam N.H."/>
            <person name="Rokhsar D.S."/>
        </authorList>
    </citation>
    <scope>NUCLEOTIDE SEQUENCE</scope>
</reference>